<name>Q7RKS4_PLAYO</name>
<sequence>MTIHIFLITR</sequence>
<reference evidence="1 2" key="1">
    <citation type="journal article" date="2002" name="Nature">
        <title>Genome sequence and comparative analysis of the model rodent malaria parasite Plasmodium yoelii yoelii.</title>
        <authorList>
            <person name="Carlton J.M."/>
            <person name="Angiuoli S.V."/>
            <person name="Suh B.B."/>
            <person name="Kooij T.W."/>
            <person name="Pertea M."/>
            <person name="Silva J.C."/>
            <person name="Ermolaeva M.D."/>
            <person name="Allen J.E."/>
            <person name="Selengut J.D."/>
            <person name="Koo H.L."/>
            <person name="Peterson J.D."/>
            <person name="Pop M."/>
            <person name="Kosack D.S."/>
            <person name="Shumway M.F."/>
            <person name="Bidwell S.L."/>
            <person name="Shallom S.J."/>
            <person name="van Aken S.E."/>
            <person name="Riedmuller S.B."/>
            <person name="Feldblyum T.V."/>
            <person name="Cho J.K."/>
            <person name="Quackenbush J."/>
            <person name="Sedegah M."/>
            <person name="Shoaibi A."/>
            <person name="Cummings L.M."/>
            <person name="Florens L."/>
            <person name="Yates J.R."/>
            <person name="Raine J.D."/>
            <person name="Sinden R.E."/>
            <person name="Harris M.A."/>
            <person name="Cunningham D.A."/>
            <person name="Preiser P.R."/>
            <person name="Bergman L.W."/>
            <person name="Vaidya A.B."/>
            <person name="van Lin L.H."/>
            <person name="Janse C.J."/>
            <person name="Waters A.P."/>
            <person name="Smith H.O."/>
            <person name="White O.R."/>
            <person name="Salzberg S.L."/>
            <person name="Venter J.C."/>
            <person name="Fraser C.M."/>
            <person name="Hoffman S.L."/>
            <person name="Gardner M.J."/>
            <person name="Carucci D.J."/>
        </authorList>
    </citation>
    <scope>NUCLEOTIDE SEQUENCE [LARGE SCALE GENOMIC DNA]</scope>
    <source>
        <strain evidence="1 2">17XNL</strain>
    </source>
</reference>
<feature type="non-terminal residue" evidence="1">
    <location>
        <position position="10"/>
    </location>
</feature>
<evidence type="ECO:0000313" key="2">
    <source>
        <dbReference type="Proteomes" id="UP000008553"/>
    </source>
</evidence>
<comment type="caution">
    <text evidence="1">The sequence shown here is derived from an EMBL/GenBank/DDBJ whole genome shotgun (WGS) entry which is preliminary data.</text>
</comment>
<organism evidence="1 2">
    <name type="scientific">Plasmodium yoelii yoelii</name>
    <dbReference type="NCBI Taxonomy" id="73239"/>
    <lineage>
        <taxon>Eukaryota</taxon>
        <taxon>Sar</taxon>
        <taxon>Alveolata</taxon>
        <taxon>Apicomplexa</taxon>
        <taxon>Aconoidasida</taxon>
        <taxon>Haemosporida</taxon>
        <taxon>Plasmodiidae</taxon>
        <taxon>Plasmodium</taxon>
        <taxon>Plasmodium (Vinckeia)</taxon>
    </lineage>
</organism>
<accession>Q7RKS4</accession>
<protein>
    <submittedName>
        <fullName evidence="1">Uncharacterized protein</fullName>
    </submittedName>
</protein>
<evidence type="ECO:0000313" key="1">
    <source>
        <dbReference type="EMBL" id="EAA22320.1"/>
    </source>
</evidence>
<dbReference type="InParanoid" id="Q7RKS4"/>
<gene>
    <name evidence="1" type="ORF">PY02826</name>
</gene>
<proteinExistence type="predicted"/>
<dbReference type="PaxDb" id="73239-Q7RKS4"/>
<dbReference type="Proteomes" id="UP000008553">
    <property type="component" value="Unassembled WGS sequence"/>
</dbReference>
<keyword evidence="2" id="KW-1185">Reference proteome</keyword>
<dbReference type="EMBL" id="AABL01000786">
    <property type="protein sequence ID" value="EAA22320.1"/>
    <property type="molecule type" value="Genomic_DNA"/>
</dbReference>